<proteinExistence type="predicted"/>
<evidence type="ECO:0008006" key="3">
    <source>
        <dbReference type="Google" id="ProtNLM"/>
    </source>
</evidence>
<dbReference type="Proteomes" id="UP000559027">
    <property type="component" value="Unassembled WGS sequence"/>
</dbReference>
<accession>A0A8H5FXQ9</accession>
<dbReference type="InterPro" id="IPR032675">
    <property type="entry name" value="LRR_dom_sf"/>
</dbReference>
<comment type="caution">
    <text evidence="1">The sequence shown here is derived from an EMBL/GenBank/DDBJ whole genome shotgun (WGS) entry which is preliminary data.</text>
</comment>
<gene>
    <name evidence="1" type="ORF">D9756_006135</name>
</gene>
<sequence>MKTDTRYFLHTAQRLNTDVLKLRIEQSKLLRRLNDLHSATRSLPPMILANIFCYICDDLRICEDIQVNYPAVQVLSRVCCKWRQIARATPTLWTRVLLRFKDPYWGSNSSVSMLQLHLVNSGSLALDILLDIPERYLYSCDRDTRSWESHYTPFASIFHLLFIENPTKLGSLLLTRSGGMPKDWLKLIEAYTTSPTGLLAVEGYPNLRKIQFRTGRGGFASSEFGVHHLFKDTPVPRLATLSIPNLEWKIHLPYENLTSLHLEVFPINQCIDFLINCPKLTEFHHNSCIEAVPKGVKPPEAQQRPSHVLPNLEQLRWSFGFTDWDIYFMTQFRFPSLTTFRVGCYCCPVIGRQSVGADVVTYWVPFLSSLTNLKNICLDTELFPIASFESLWTCLSHLDHLDSVHITCEGYPTAEQTRTILQPLALSLETSSPLPQPIYLPHLTTLRVDFGHLYRLPDNADVFLLLLESRAQSAKVPGIKSLQFHGQTFAGYDEESPVWTRWTEGQRQRLEKLTEHGLKLISTKEEFIGIKDD</sequence>
<protein>
    <recommendedName>
        <fullName evidence="3">F-box domain-containing protein</fullName>
    </recommendedName>
</protein>
<dbReference type="OrthoDB" id="3365698at2759"/>
<evidence type="ECO:0000313" key="1">
    <source>
        <dbReference type="EMBL" id="KAF5352588.1"/>
    </source>
</evidence>
<dbReference type="EMBL" id="JAACJO010000011">
    <property type="protein sequence ID" value="KAF5352588.1"/>
    <property type="molecule type" value="Genomic_DNA"/>
</dbReference>
<reference evidence="1 2" key="1">
    <citation type="journal article" date="2020" name="ISME J.">
        <title>Uncovering the hidden diversity of litter-decomposition mechanisms in mushroom-forming fungi.</title>
        <authorList>
            <person name="Floudas D."/>
            <person name="Bentzer J."/>
            <person name="Ahren D."/>
            <person name="Johansson T."/>
            <person name="Persson P."/>
            <person name="Tunlid A."/>
        </authorList>
    </citation>
    <scope>NUCLEOTIDE SEQUENCE [LARGE SCALE GENOMIC DNA]</scope>
    <source>
        <strain evidence="1 2">CBS 146.42</strain>
    </source>
</reference>
<dbReference type="Gene3D" id="1.20.1280.50">
    <property type="match status" value="1"/>
</dbReference>
<dbReference type="Gene3D" id="3.80.10.10">
    <property type="entry name" value="Ribonuclease Inhibitor"/>
    <property type="match status" value="1"/>
</dbReference>
<organism evidence="1 2">
    <name type="scientific">Leucocoprinus leucothites</name>
    <dbReference type="NCBI Taxonomy" id="201217"/>
    <lineage>
        <taxon>Eukaryota</taxon>
        <taxon>Fungi</taxon>
        <taxon>Dikarya</taxon>
        <taxon>Basidiomycota</taxon>
        <taxon>Agaricomycotina</taxon>
        <taxon>Agaricomycetes</taxon>
        <taxon>Agaricomycetidae</taxon>
        <taxon>Agaricales</taxon>
        <taxon>Agaricineae</taxon>
        <taxon>Agaricaceae</taxon>
        <taxon>Leucocoprinus</taxon>
    </lineage>
</organism>
<keyword evidence="2" id="KW-1185">Reference proteome</keyword>
<evidence type="ECO:0000313" key="2">
    <source>
        <dbReference type="Proteomes" id="UP000559027"/>
    </source>
</evidence>
<dbReference type="AlphaFoldDB" id="A0A8H5FXQ9"/>
<name>A0A8H5FXQ9_9AGAR</name>